<evidence type="ECO:0000313" key="1">
    <source>
        <dbReference type="EMBL" id="HCD1255914.1"/>
    </source>
</evidence>
<organism evidence="1 2">
    <name type="scientific">Citrobacter amalonaticus</name>
    <dbReference type="NCBI Taxonomy" id="35703"/>
    <lineage>
        <taxon>Bacteria</taxon>
        <taxon>Pseudomonadati</taxon>
        <taxon>Pseudomonadota</taxon>
        <taxon>Gammaproteobacteria</taxon>
        <taxon>Enterobacterales</taxon>
        <taxon>Enterobacteriaceae</taxon>
        <taxon>Citrobacter</taxon>
    </lineage>
</organism>
<evidence type="ECO:0000313" key="2">
    <source>
        <dbReference type="Proteomes" id="UP000862426"/>
    </source>
</evidence>
<reference evidence="1" key="2">
    <citation type="submission" date="2022-05" db="EMBL/GenBank/DDBJ databases">
        <authorList>
            <consortium name="NCBI Pathogen Detection Project"/>
        </authorList>
    </citation>
    <scope>NUCLEOTIDE SEQUENCE</scope>
    <source>
        <strain evidence="1">CAV1698</strain>
    </source>
</reference>
<reference evidence="1" key="1">
    <citation type="journal article" date="2018" name="Genome Biol.">
        <title>SKESA: strategic k-mer extension for scrupulous assemblies.</title>
        <authorList>
            <person name="Souvorov A."/>
            <person name="Agarwala R."/>
            <person name="Lipman D.J."/>
        </authorList>
    </citation>
    <scope>NUCLEOTIDE SEQUENCE</scope>
    <source>
        <strain evidence="1">CAV1698</strain>
    </source>
</reference>
<comment type="caution">
    <text evidence="1">The sequence shown here is derived from an EMBL/GenBank/DDBJ whole genome shotgun (WGS) entry which is preliminary data.</text>
</comment>
<dbReference type="EMBL" id="DACYAJ020000014">
    <property type="protein sequence ID" value="HCD1255914.1"/>
    <property type="molecule type" value="Genomic_DNA"/>
</dbReference>
<sequence length="136" mass="15536">MAQARIENTIIASYDLASEKSTHYQLQIHTQEKQTTFTLAPLGTQDNSPSIFKVFICLKQQYGSAQYGEFRVSAVNTNKNDLRMTNLGYFVSEQNLETWWLHLNENELLMFNPEVGGLLVTDPITLNHHIDKCAKN</sequence>
<dbReference type="Proteomes" id="UP000862426">
    <property type="component" value="Unassembled WGS sequence"/>
</dbReference>
<gene>
    <name evidence="1" type="ORF">JD854_RS12755</name>
</gene>
<protein>
    <submittedName>
        <fullName evidence="1">Uncharacterized protein</fullName>
    </submittedName>
</protein>
<name>A0A9C7QKZ3_CITAM</name>
<dbReference type="AlphaFoldDB" id="A0A9C7QKZ3"/>
<accession>A0A9C7QKZ3</accession>
<proteinExistence type="predicted"/>